<gene>
    <name evidence="1" type="ORF">Pint_20897</name>
</gene>
<evidence type="ECO:0000313" key="1">
    <source>
        <dbReference type="EMBL" id="KAJ0013190.1"/>
    </source>
</evidence>
<proteinExistence type="predicted"/>
<comment type="caution">
    <text evidence="1">The sequence shown here is derived from an EMBL/GenBank/DDBJ whole genome shotgun (WGS) entry which is preliminary data.</text>
</comment>
<protein>
    <submittedName>
        <fullName evidence="1">Uncharacterized protein</fullName>
    </submittedName>
</protein>
<dbReference type="EMBL" id="CM047748">
    <property type="protein sequence ID" value="KAJ0013190.1"/>
    <property type="molecule type" value="Genomic_DNA"/>
</dbReference>
<name>A0ACC0X9V2_9ROSI</name>
<organism evidence="1 2">
    <name type="scientific">Pistacia integerrima</name>
    <dbReference type="NCBI Taxonomy" id="434235"/>
    <lineage>
        <taxon>Eukaryota</taxon>
        <taxon>Viridiplantae</taxon>
        <taxon>Streptophyta</taxon>
        <taxon>Embryophyta</taxon>
        <taxon>Tracheophyta</taxon>
        <taxon>Spermatophyta</taxon>
        <taxon>Magnoliopsida</taxon>
        <taxon>eudicotyledons</taxon>
        <taxon>Gunneridae</taxon>
        <taxon>Pentapetalae</taxon>
        <taxon>rosids</taxon>
        <taxon>malvids</taxon>
        <taxon>Sapindales</taxon>
        <taxon>Anacardiaceae</taxon>
        <taxon>Pistacia</taxon>
    </lineage>
</organism>
<evidence type="ECO:0000313" key="2">
    <source>
        <dbReference type="Proteomes" id="UP001163603"/>
    </source>
</evidence>
<reference evidence="2" key="1">
    <citation type="journal article" date="2023" name="G3 (Bethesda)">
        <title>Genome assembly and association tests identify interacting loci associated with vigor, precocity, and sex in interspecific pistachio rootstocks.</title>
        <authorList>
            <person name="Palmer W."/>
            <person name="Jacygrad E."/>
            <person name="Sagayaradj S."/>
            <person name="Cavanaugh K."/>
            <person name="Han R."/>
            <person name="Bertier L."/>
            <person name="Beede B."/>
            <person name="Kafkas S."/>
            <person name="Golino D."/>
            <person name="Preece J."/>
            <person name="Michelmore R."/>
        </authorList>
    </citation>
    <scope>NUCLEOTIDE SEQUENCE [LARGE SCALE GENOMIC DNA]</scope>
</reference>
<keyword evidence="2" id="KW-1185">Reference proteome</keyword>
<accession>A0ACC0X9V2</accession>
<sequence length="114" mass="13671">MFKNEAFDFFFFGNLQYNFEGIYDMVKSVKLVAEVALYVHLRIGPYVCAEWNYEDFLFGCILYRQLSFKLITNHTRTEMQRFTTKIVGLFKHEKLYASQLSRRTHHFITVDVFS</sequence>
<dbReference type="Proteomes" id="UP001163603">
    <property type="component" value="Chromosome 13"/>
</dbReference>